<dbReference type="SUPFAM" id="SSF53474">
    <property type="entry name" value="alpha/beta-Hydrolases"/>
    <property type="match status" value="1"/>
</dbReference>
<evidence type="ECO:0000313" key="3">
    <source>
        <dbReference type="Proteomes" id="UP000186559"/>
    </source>
</evidence>
<evidence type="ECO:0000256" key="1">
    <source>
        <dbReference type="SAM" id="MobiDB-lite"/>
    </source>
</evidence>
<dbReference type="InterPro" id="IPR029058">
    <property type="entry name" value="AB_hydrolase_fold"/>
</dbReference>
<organism evidence="2 3">
    <name type="scientific">Salipiger profundus</name>
    <dbReference type="NCBI Taxonomy" id="1229727"/>
    <lineage>
        <taxon>Bacteria</taxon>
        <taxon>Pseudomonadati</taxon>
        <taxon>Pseudomonadota</taxon>
        <taxon>Alphaproteobacteria</taxon>
        <taxon>Rhodobacterales</taxon>
        <taxon>Roseobacteraceae</taxon>
        <taxon>Salipiger</taxon>
    </lineage>
</organism>
<name>A0A1U7D2M3_9RHOB</name>
<dbReference type="InterPro" id="IPR051411">
    <property type="entry name" value="Polyketide_trans_af380"/>
</dbReference>
<gene>
    <name evidence="2" type="ORF">Ga0080559_TMP1576</name>
</gene>
<keyword evidence="3" id="KW-1185">Reference proteome</keyword>
<accession>A0A1U7D2M3</accession>
<dbReference type="Gene3D" id="1.10.10.800">
    <property type="match status" value="1"/>
</dbReference>
<dbReference type="PROSITE" id="PS51318">
    <property type="entry name" value="TAT"/>
    <property type="match status" value="1"/>
</dbReference>
<reference evidence="2 3" key="1">
    <citation type="submission" date="2016-03" db="EMBL/GenBank/DDBJ databases">
        <title>Deep-sea bacteria in the southern Pacific.</title>
        <authorList>
            <person name="Tang K."/>
        </authorList>
    </citation>
    <scope>NUCLEOTIDE SEQUENCE [LARGE SCALE GENOMIC DNA]</scope>
    <source>
        <strain evidence="2 3">JLT2016</strain>
    </source>
</reference>
<dbReference type="Gene3D" id="3.40.50.1820">
    <property type="entry name" value="alpha/beta hydrolase"/>
    <property type="match status" value="1"/>
</dbReference>
<dbReference type="EMBL" id="CP014796">
    <property type="protein sequence ID" value="APX22372.1"/>
    <property type="molecule type" value="Genomic_DNA"/>
</dbReference>
<dbReference type="PANTHER" id="PTHR47751:SF1">
    <property type="entry name" value="SUPERFAMILY HYDROLASE, PUTATIVE (AFU_ORTHOLOGUE AFUA_2G16580)-RELATED"/>
    <property type="match status" value="1"/>
</dbReference>
<proteinExistence type="predicted"/>
<dbReference type="KEGG" id="tpro:Ga0080559_TMP1576"/>
<evidence type="ECO:0000313" key="2">
    <source>
        <dbReference type="EMBL" id="APX22372.1"/>
    </source>
</evidence>
<sequence>MLELSQQPQGIDMSETTQNSPATDVADEGRRNLLKMAGVSAAALTAVSFGAPLRAQTAEWDKTFPQSDAVEHSKVEFTNRYGITLVGDLYMPAERPEGPMPALAIAGPFGAVKEQAAGLYAQTMAERGFVTLAFDPSYVGESGGQPRSVASPDINTEDFMAAIDFLGLHDSVDREKLGIIGICGFGGMALNAVAADKRVKAVATTSMYDMSRVMAKGYYDSLTDEQRAAGLEAMSRQRWEDAQSETPALAGGLPDSLDGIDDPVIRMYHAYYKDPERGYHARSVNSNDGWTVTTPLSFMNMPLLTYIDEISPRPMLVIAGSEAHSRYFSEDAVAAAAEPKELMIIDGADHVDLYDQVDIIPFDKLEAFFSQNLA</sequence>
<feature type="compositionally biased region" description="Polar residues" evidence="1">
    <location>
        <begin position="1"/>
        <end position="22"/>
    </location>
</feature>
<dbReference type="AlphaFoldDB" id="A0A1U7D2M3"/>
<dbReference type="Proteomes" id="UP000186559">
    <property type="component" value="Chromosome"/>
</dbReference>
<protein>
    <submittedName>
        <fullName evidence="2">Uncharacterized protein</fullName>
    </submittedName>
</protein>
<feature type="region of interest" description="Disordered" evidence="1">
    <location>
        <begin position="1"/>
        <end position="24"/>
    </location>
</feature>
<dbReference type="STRING" id="1229727.Ga0080559_TMP1576"/>
<dbReference type="InterPro" id="IPR006311">
    <property type="entry name" value="TAT_signal"/>
</dbReference>
<dbReference type="PANTHER" id="PTHR47751">
    <property type="entry name" value="SUPERFAMILY HYDROLASE, PUTATIVE (AFU_ORTHOLOGUE AFUA_2G16580)-RELATED"/>
    <property type="match status" value="1"/>
</dbReference>